<evidence type="ECO:0000259" key="3">
    <source>
        <dbReference type="Pfam" id="PF20182"/>
    </source>
</evidence>
<dbReference type="InterPro" id="IPR046675">
    <property type="entry name" value="DUF6545"/>
</dbReference>
<feature type="transmembrane region" description="Helical" evidence="2">
    <location>
        <begin position="215"/>
        <end position="238"/>
    </location>
</feature>
<evidence type="ECO:0000313" key="5">
    <source>
        <dbReference type="Proteomes" id="UP000263377"/>
    </source>
</evidence>
<proteinExistence type="predicted"/>
<keyword evidence="5" id="KW-1185">Reference proteome</keyword>
<feature type="transmembrane region" description="Helical" evidence="2">
    <location>
        <begin position="33"/>
        <end position="51"/>
    </location>
</feature>
<dbReference type="NCBIfam" id="NF042915">
    <property type="entry name" value="MAB_1171c_fam"/>
    <property type="match status" value="1"/>
</dbReference>
<accession>A0A372ZNX9</accession>
<dbReference type="Proteomes" id="UP000263377">
    <property type="component" value="Unassembled WGS sequence"/>
</dbReference>
<gene>
    <name evidence="4" type="ORF">DR950_03310</name>
</gene>
<feature type="transmembrane region" description="Helical" evidence="2">
    <location>
        <begin position="105"/>
        <end position="121"/>
    </location>
</feature>
<feature type="compositionally biased region" description="Low complexity" evidence="1">
    <location>
        <begin position="346"/>
        <end position="357"/>
    </location>
</feature>
<evidence type="ECO:0000313" key="4">
    <source>
        <dbReference type="EMBL" id="RGD56947.1"/>
    </source>
</evidence>
<name>A0A372ZNX9_9ACTN</name>
<evidence type="ECO:0000256" key="1">
    <source>
        <dbReference type="SAM" id="MobiDB-lite"/>
    </source>
</evidence>
<feature type="transmembrane region" description="Helical" evidence="2">
    <location>
        <begin position="173"/>
        <end position="195"/>
    </location>
</feature>
<dbReference type="RefSeq" id="WP_117485629.1">
    <property type="nucleotide sequence ID" value="NZ_QVIG01000001.1"/>
</dbReference>
<keyword evidence="2" id="KW-0812">Transmembrane</keyword>
<feature type="transmembrane region" description="Helical" evidence="2">
    <location>
        <begin position="141"/>
        <end position="161"/>
    </location>
</feature>
<dbReference type="EMBL" id="QVIG01000001">
    <property type="protein sequence ID" value="RGD56947.1"/>
    <property type="molecule type" value="Genomic_DNA"/>
</dbReference>
<evidence type="ECO:0000256" key="2">
    <source>
        <dbReference type="SAM" id="Phobius"/>
    </source>
</evidence>
<feature type="domain" description="DUF6545" evidence="3">
    <location>
        <begin position="246"/>
        <end position="384"/>
    </location>
</feature>
<keyword evidence="2" id="KW-0472">Membrane</keyword>
<dbReference type="InterPro" id="IPR050039">
    <property type="entry name" value="MAB_1171c-like"/>
</dbReference>
<feature type="region of interest" description="Disordered" evidence="1">
    <location>
        <begin position="346"/>
        <end position="370"/>
    </location>
</feature>
<dbReference type="Pfam" id="PF20182">
    <property type="entry name" value="DUF6545"/>
    <property type="match status" value="1"/>
</dbReference>
<comment type="caution">
    <text evidence="4">The sequence shown here is derived from an EMBL/GenBank/DDBJ whole genome shotgun (WGS) entry which is preliminary data.</text>
</comment>
<protein>
    <recommendedName>
        <fullName evidence="3">DUF6545 domain-containing protein</fullName>
    </recommendedName>
</protein>
<keyword evidence="2" id="KW-1133">Transmembrane helix</keyword>
<reference evidence="4 5" key="1">
    <citation type="submission" date="2018-08" db="EMBL/GenBank/DDBJ databases">
        <title>Diversity &amp; Physiological Properties of Lignin-Decomposing Actinobacteria from Soil.</title>
        <authorList>
            <person name="Roh S.G."/>
            <person name="Kim S.B."/>
        </authorList>
    </citation>
    <scope>NUCLEOTIDE SEQUENCE [LARGE SCALE GENOMIC DNA]</scope>
    <source>
        <strain evidence="4 5">MMS17-GH009</strain>
    </source>
</reference>
<dbReference type="AlphaFoldDB" id="A0A372ZNX9"/>
<sequence>MTDPVLACAAVFLLGLSTYRFFAGRHRGTTPALRYTCCFAWCFGASLALMAGRTGADIDHGTGLAGLSWMLTDHLKMGSAGFLALAAVSLRRPAADARALRRRQAGVALAVLVATVLFLLARITEVDGQLVATGGAGPAALAGYDLVSVGYVVGCLVTLLRQTLSWTRQADTAALRTALVLITLTAAVGLLWTAWGLDDVLGALRSGRQQSTEDPVSLALGRLCAVLLLAGATTLLWARAGRAARRWRAAYRSYRSLGPLWRALHAVFPQIALAAGPLPFADAELALYRRVIEIRDGLLILRRYRTGETPPAGPEQPRGGGARATDAAARAEAARIAAALVRARAQADTPAEAADPPQAEPSLPPSAGIEAETRWLTQVAQALRTMPPLPVGRTAG</sequence>
<organism evidence="4 5">
    <name type="scientific">Kitasatospora xanthocidica</name>
    <dbReference type="NCBI Taxonomy" id="83382"/>
    <lineage>
        <taxon>Bacteria</taxon>
        <taxon>Bacillati</taxon>
        <taxon>Actinomycetota</taxon>
        <taxon>Actinomycetes</taxon>
        <taxon>Kitasatosporales</taxon>
        <taxon>Streptomycetaceae</taxon>
        <taxon>Kitasatospora</taxon>
    </lineage>
</organism>